<dbReference type="InterPro" id="IPR011335">
    <property type="entry name" value="Restrct_endonuc-II-like"/>
</dbReference>
<accession>A0A1X7P203</accession>
<keyword evidence="2" id="KW-0540">Nuclease</keyword>
<evidence type="ECO:0000313" key="3">
    <source>
        <dbReference type="Proteomes" id="UP000193083"/>
    </source>
</evidence>
<sequence>MTHIPVPHPNRQFARKMRRDMTPAELKLWNEIRAHRLMGLSFKRPMPIAGKIADFACPAKRLIIEIDGAQHAEAGHVQADRRSDTRLGLLGWTVLRFWNDDVLRDIDGVCQHIVTAAGLAAEDAARYARSSAATPEEHRP</sequence>
<dbReference type="InterPro" id="IPR047216">
    <property type="entry name" value="Endonuclease_DUF559_bact"/>
</dbReference>
<name>A0A1X7P203_9HYPH</name>
<proteinExistence type="predicted"/>
<dbReference type="AlphaFoldDB" id="A0A1X7P203"/>
<organism evidence="2 3">
    <name type="scientific">Mesorhizobium australicum</name>
    <dbReference type="NCBI Taxonomy" id="536018"/>
    <lineage>
        <taxon>Bacteria</taxon>
        <taxon>Pseudomonadati</taxon>
        <taxon>Pseudomonadota</taxon>
        <taxon>Alphaproteobacteria</taxon>
        <taxon>Hyphomicrobiales</taxon>
        <taxon>Phyllobacteriaceae</taxon>
        <taxon>Mesorhizobium</taxon>
    </lineage>
</organism>
<dbReference type="Pfam" id="PF04480">
    <property type="entry name" value="DUF559"/>
    <property type="match status" value="1"/>
</dbReference>
<reference evidence="3" key="1">
    <citation type="submission" date="2017-04" db="EMBL/GenBank/DDBJ databases">
        <authorList>
            <person name="Varghese N."/>
            <person name="Submissions S."/>
        </authorList>
    </citation>
    <scope>NUCLEOTIDE SEQUENCE [LARGE SCALE GENOMIC DNA]</scope>
    <source>
        <strain evidence="3">B5P</strain>
    </source>
</reference>
<dbReference type="PANTHER" id="PTHR38590">
    <property type="entry name" value="BLL0828 PROTEIN"/>
    <property type="match status" value="1"/>
</dbReference>
<keyword evidence="2" id="KW-0378">Hydrolase</keyword>
<dbReference type="CDD" id="cd01038">
    <property type="entry name" value="Endonuclease_DUF559"/>
    <property type="match status" value="1"/>
</dbReference>
<dbReference type="SUPFAM" id="SSF52980">
    <property type="entry name" value="Restriction endonuclease-like"/>
    <property type="match status" value="1"/>
</dbReference>
<dbReference type="InterPro" id="IPR007569">
    <property type="entry name" value="DUF559"/>
</dbReference>
<protein>
    <submittedName>
        <fullName evidence="2">Very-short-patch-repair endonuclease</fullName>
    </submittedName>
</protein>
<keyword evidence="3" id="KW-1185">Reference proteome</keyword>
<feature type="domain" description="DUF559" evidence="1">
    <location>
        <begin position="11"/>
        <end position="115"/>
    </location>
</feature>
<dbReference type="Proteomes" id="UP000193083">
    <property type="component" value="Unassembled WGS sequence"/>
</dbReference>
<evidence type="ECO:0000313" key="2">
    <source>
        <dbReference type="EMBL" id="SMH43785.1"/>
    </source>
</evidence>
<dbReference type="Gene3D" id="3.40.960.10">
    <property type="entry name" value="VSR Endonuclease"/>
    <property type="match status" value="1"/>
</dbReference>
<dbReference type="GO" id="GO:0004519">
    <property type="term" value="F:endonuclease activity"/>
    <property type="evidence" value="ECO:0007669"/>
    <property type="project" value="UniProtKB-KW"/>
</dbReference>
<dbReference type="OrthoDB" id="9798754at2"/>
<dbReference type="EMBL" id="FXBL01000004">
    <property type="protein sequence ID" value="SMH43785.1"/>
    <property type="molecule type" value="Genomic_DNA"/>
</dbReference>
<dbReference type="RefSeq" id="WP_085464843.1">
    <property type="nucleotide sequence ID" value="NZ_FXBL01000004.1"/>
</dbReference>
<gene>
    <name evidence="2" type="ORF">SAMN02982922_2952</name>
</gene>
<evidence type="ECO:0000259" key="1">
    <source>
        <dbReference type="Pfam" id="PF04480"/>
    </source>
</evidence>
<dbReference type="PANTHER" id="PTHR38590:SF1">
    <property type="entry name" value="BLL0828 PROTEIN"/>
    <property type="match status" value="1"/>
</dbReference>
<keyword evidence="2" id="KW-0255">Endonuclease</keyword>